<feature type="region of interest" description="Disordered" evidence="1">
    <location>
        <begin position="128"/>
        <end position="175"/>
    </location>
</feature>
<dbReference type="AlphaFoldDB" id="A0AAN9K3A0"/>
<dbReference type="PANTHER" id="PTHR32343:SF37">
    <property type="entry name" value="BINDING PARTNER OF ACD11 1"/>
    <property type="match status" value="1"/>
</dbReference>
<feature type="compositionally biased region" description="Pro residues" evidence="1">
    <location>
        <begin position="162"/>
        <end position="175"/>
    </location>
</feature>
<evidence type="ECO:0000313" key="2">
    <source>
        <dbReference type="EMBL" id="KAK7310110.1"/>
    </source>
</evidence>
<evidence type="ECO:0000256" key="1">
    <source>
        <dbReference type="SAM" id="MobiDB-lite"/>
    </source>
</evidence>
<protein>
    <submittedName>
        <fullName evidence="2">Uncharacterized protein</fullName>
    </submittedName>
</protein>
<sequence>MAGEFHQGIESKGQNSSHLIQLELIPSSPNTLYMELLKIACWCFYCKILTIWELYKIIIHGTILVNDKVKEMDEKFKVSEKTKSAMSAAERSVPSARSAIMRNCYVFTTAAWVTGAYNRVTKKAEQVGQKTKEKVLAEDDNNQGKDEGNVHTIKPEPTKPESQPPNPPSPKGLIL</sequence>
<gene>
    <name evidence="2" type="ORF">RJT34_07386</name>
</gene>
<feature type="compositionally biased region" description="Basic and acidic residues" evidence="1">
    <location>
        <begin position="128"/>
        <end position="159"/>
    </location>
</feature>
<organism evidence="2 3">
    <name type="scientific">Clitoria ternatea</name>
    <name type="common">Butterfly pea</name>
    <dbReference type="NCBI Taxonomy" id="43366"/>
    <lineage>
        <taxon>Eukaryota</taxon>
        <taxon>Viridiplantae</taxon>
        <taxon>Streptophyta</taxon>
        <taxon>Embryophyta</taxon>
        <taxon>Tracheophyta</taxon>
        <taxon>Spermatophyta</taxon>
        <taxon>Magnoliopsida</taxon>
        <taxon>eudicotyledons</taxon>
        <taxon>Gunneridae</taxon>
        <taxon>Pentapetalae</taxon>
        <taxon>rosids</taxon>
        <taxon>fabids</taxon>
        <taxon>Fabales</taxon>
        <taxon>Fabaceae</taxon>
        <taxon>Papilionoideae</taxon>
        <taxon>50 kb inversion clade</taxon>
        <taxon>NPAAA clade</taxon>
        <taxon>indigoferoid/millettioid clade</taxon>
        <taxon>Phaseoleae</taxon>
        <taxon>Clitoria</taxon>
    </lineage>
</organism>
<dbReference type="Proteomes" id="UP001359559">
    <property type="component" value="Unassembled WGS sequence"/>
</dbReference>
<name>A0AAN9K3A0_CLITE</name>
<dbReference type="EMBL" id="JAYKXN010000002">
    <property type="protein sequence ID" value="KAK7310110.1"/>
    <property type="molecule type" value="Genomic_DNA"/>
</dbReference>
<evidence type="ECO:0000313" key="3">
    <source>
        <dbReference type="Proteomes" id="UP001359559"/>
    </source>
</evidence>
<accession>A0AAN9K3A0</accession>
<keyword evidence="3" id="KW-1185">Reference proteome</keyword>
<dbReference type="PANTHER" id="PTHR32343">
    <property type="entry name" value="SERINE/ARGININE-RICH SPLICING FACTOR"/>
    <property type="match status" value="1"/>
</dbReference>
<comment type="caution">
    <text evidence="2">The sequence shown here is derived from an EMBL/GenBank/DDBJ whole genome shotgun (WGS) entry which is preliminary data.</text>
</comment>
<proteinExistence type="predicted"/>
<reference evidence="2 3" key="1">
    <citation type="submission" date="2024-01" db="EMBL/GenBank/DDBJ databases">
        <title>The genomes of 5 underutilized Papilionoideae crops provide insights into root nodulation and disease resistance.</title>
        <authorList>
            <person name="Yuan L."/>
        </authorList>
    </citation>
    <scope>NUCLEOTIDE SEQUENCE [LARGE SCALE GENOMIC DNA]</scope>
    <source>
        <strain evidence="2">LY-2023</strain>
        <tissue evidence="2">Leaf</tissue>
    </source>
</reference>